<sequence>MIDPSNTILDGGGSGITLYVRNEDYGGDAFIQGFTVRNGKAGDAGGGMNARSISRYDSLGAGNVTLKNNIVTGNTAGGIGGGICARSYSWSGPARNVTITDNIISDNTGTSGGGVNTLSHSHL</sequence>
<protein>
    <recommendedName>
        <fullName evidence="3">Right handed beta helix domain-containing protein</fullName>
    </recommendedName>
</protein>
<dbReference type="InterPro" id="IPR012334">
    <property type="entry name" value="Pectin_lyas_fold"/>
</dbReference>
<accession>A0A0S7XRJ7</accession>
<organism evidence="1 2">
    <name type="scientific">candidate division WOR-1 bacterium DG_54_3</name>
    <dbReference type="NCBI Taxonomy" id="1703775"/>
    <lineage>
        <taxon>Bacteria</taxon>
        <taxon>Bacillati</taxon>
        <taxon>Saganbacteria</taxon>
    </lineage>
</organism>
<dbReference type="Proteomes" id="UP000051861">
    <property type="component" value="Unassembled WGS sequence"/>
</dbReference>
<evidence type="ECO:0000313" key="2">
    <source>
        <dbReference type="Proteomes" id="UP000051861"/>
    </source>
</evidence>
<name>A0A0S7XRJ7_UNCSA</name>
<dbReference type="SMART" id="SM00710">
    <property type="entry name" value="PbH1"/>
    <property type="match status" value="3"/>
</dbReference>
<dbReference type="SUPFAM" id="SSF51126">
    <property type="entry name" value="Pectin lyase-like"/>
    <property type="match status" value="1"/>
</dbReference>
<evidence type="ECO:0000313" key="1">
    <source>
        <dbReference type="EMBL" id="KPJ64681.1"/>
    </source>
</evidence>
<dbReference type="InterPro" id="IPR011050">
    <property type="entry name" value="Pectin_lyase_fold/virulence"/>
</dbReference>
<dbReference type="Gene3D" id="2.160.20.10">
    <property type="entry name" value="Single-stranded right-handed beta-helix, Pectin lyase-like"/>
    <property type="match status" value="1"/>
</dbReference>
<dbReference type="AlphaFoldDB" id="A0A0S7XRJ7"/>
<comment type="caution">
    <text evidence="1">The sequence shown here is derived from an EMBL/GenBank/DDBJ whole genome shotgun (WGS) entry which is preliminary data.</text>
</comment>
<proteinExistence type="predicted"/>
<reference evidence="1 2" key="1">
    <citation type="journal article" date="2015" name="Microbiome">
        <title>Genomic resolution of linkages in carbon, nitrogen, and sulfur cycling among widespread estuary sediment bacteria.</title>
        <authorList>
            <person name="Baker B.J."/>
            <person name="Lazar C.S."/>
            <person name="Teske A.P."/>
            <person name="Dick G.J."/>
        </authorList>
    </citation>
    <scope>NUCLEOTIDE SEQUENCE [LARGE SCALE GENOMIC DNA]</scope>
    <source>
        <strain evidence="1">DG_54_3</strain>
    </source>
</reference>
<evidence type="ECO:0008006" key="3">
    <source>
        <dbReference type="Google" id="ProtNLM"/>
    </source>
</evidence>
<dbReference type="EMBL" id="LIZX01000168">
    <property type="protein sequence ID" value="KPJ64681.1"/>
    <property type="molecule type" value="Genomic_DNA"/>
</dbReference>
<gene>
    <name evidence="1" type="ORF">AMJ44_12330</name>
</gene>
<dbReference type="InterPro" id="IPR006626">
    <property type="entry name" value="PbH1"/>
</dbReference>